<gene>
    <name evidence="1" type="ORF">LZ012_13870</name>
</gene>
<organism evidence="1 2">
    <name type="scientific">Dechloromonas hankyongensis</name>
    <dbReference type="NCBI Taxonomy" id="2908002"/>
    <lineage>
        <taxon>Bacteria</taxon>
        <taxon>Pseudomonadati</taxon>
        <taxon>Pseudomonadota</taxon>
        <taxon>Betaproteobacteria</taxon>
        <taxon>Rhodocyclales</taxon>
        <taxon>Azonexaceae</taxon>
        <taxon>Dechloromonas</taxon>
    </lineage>
</organism>
<evidence type="ECO:0000313" key="1">
    <source>
        <dbReference type="EMBL" id="MCG2578077.1"/>
    </source>
</evidence>
<comment type="caution">
    <text evidence="1">The sequence shown here is derived from an EMBL/GenBank/DDBJ whole genome shotgun (WGS) entry which is preliminary data.</text>
</comment>
<keyword evidence="2" id="KW-1185">Reference proteome</keyword>
<accession>A0ABS9K4H8</accession>
<protein>
    <submittedName>
        <fullName evidence="1">Uncharacterized protein</fullName>
    </submittedName>
</protein>
<dbReference type="Proteomes" id="UP001165384">
    <property type="component" value="Unassembled WGS sequence"/>
</dbReference>
<dbReference type="RefSeq" id="WP_275711406.1">
    <property type="nucleotide sequence ID" value="NZ_JAKLTN010000002.1"/>
</dbReference>
<sequence length="152" mass="16901">MHQQTNQFTRFGGIFVAREANNPSWIQDSAIAGLMAAVPTMDQIKDFIHDYFPDMPTDEISDEVVMPCLVSICAFLNYTINKGEMSEETWGEEIRAACGAISAISQYPYWSCDAVFDSKLPGKVSFTIKEISEQDFSDQHATFDPSPLEAAA</sequence>
<proteinExistence type="predicted"/>
<name>A0ABS9K4H8_9RHOO</name>
<evidence type="ECO:0000313" key="2">
    <source>
        <dbReference type="Proteomes" id="UP001165384"/>
    </source>
</evidence>
<dbReference type="EMBL" id="JAKLTN010000002">
    <property type="protein sequence ID" value="MCG2578077.1"/>
    <property type="molecule type" value="Genomic_DNA"/>
</dbReference>
<reference evidence="1" key="1">
    <citation type="submission" date="2022-01" db="EMBL/GenBank/DDBJ databases">
        <authorList>
            <person name="Jo J.-H."/>
            <person name="Im W.-T."/>
        </authorList>
    </citation>
    <scope>NUCLEOTIDE SEQUENCE</scope>
    <source>
        <strain evidence="1">XY25</strain>
    </source>
</reference>